<keyword evidence="3" id="KW-1185">Reference proteome</keyword>
<organism evidence="2 3">
    <name type="scientific">Liparis tanakae</name>
    <name type="common">Tanaka's snailfish</name>
    <dbReference type="NCBI Taxonomy" id="230148"/>
    <lineage>
        <taxon>Eukaryota</taxon>
        <taxon>Metazoa</taxon>
        <taxon>Chordata</taxon>
        <taxon>Craniata</taxon>
        <taxon>Vertebrata</taxon>
        <taxon>Euteleostomi</taxon>
        <taxon>Actinopterygii</taxon>
        <taxon>Neopterygii</taxon>
        <taxon>Teleostei</taxon>
        <taxon>Neoteleostei</taxon>
        <taxon>Acanthomorphata</taxon>
        <taxon>Eupercaria</taxon>
        <taxon>Perciformes</taxon>
        <taxon>Cottioidei</taxon>
        <taxon>Cottales</taxon>
        <taxon>Liparidae</taxon>
        <taxon>Liparis</taxon>
    </lineage>
</organism>
<accession>A0A4Z2I1S7</accession>
<name>A0A4Z2I1S7_9TELE</name>
<dbReference type="EMBL" id="SRLO01000143">
    <property type="protein sequence ID" value="TNN72026.1"/>
    <property type="molecule type" value="Genomic_DNA"/>
</dbReference>
<evidence type="ECO:0000313" key="3">
    <source>
        <dbReference type="Proteomes" id="UP000314294"/>
    </source>
</evidence>
<gene>
    <name evidence="2" type="ORF">EYF80_017814</name>
</gene>
<evidence type="ECO:0000256" key="1">
    <source>
        <dbReference type="SAM" id="MobiDB-lite"/>
    </source>
</evidence>
<reference evidence="2 3" key="1">
    <citation type="submission" date="2019-03" db="EMBL/GenBank/DDBJ databases">
        <title>First draft genome of Liparis tanakae, snailfish: a comprehensive survey of snailfish specific genes.</title>
        <authorList>
            <person name="Kim W."/>
            <person name="Song I."/>
            <person name="Jeong J.-H."/>
            <person name="Kim D."/>
            <person name="Kim S."/>
            <person name="Ryu S."/>
            <person name="Song J.Y."/>
            <person name="Lee S.K."/>
        </authorList>
    </citation>
    <scope>NUCLEOTIDE SEQUENCE [LARGE SCALE GENOMIC DNA]</scope>
    <source>
        <tissue evidence="2">Muscle</tissue>
    </source>
</reference>
<comment type="caution">
    <text evidence="2">The sequence shown here is derived from an EMBL/GenBank/DDBJ whole genome shotgun (WGS) entry which is preliminary data.</text>
</comment>
<sequence length="286" mass="31648">MALELLPKLREKKLATRIKKLRRGRDQQRVAHRRQLLLLLLARRQQPEQRVQEPADRLQEPHLSLLQPGQGHGSRGSECGRIGGGSLGCDRAGLSSSRLVQKALGHRRDLISWPVCRSRDEAQRQVVSPGKRRLLDDSWSGVCSWRVELVEVGAAQVLVQGAVDPPSCRVLLQLFSGGPEREPASLNHVVVVPRVFFVVITWVLPRPAPPRRAASNKAQQKSPLPFRPATKRTRRQAAGLTGAGLRARGSAEDTAVWRRCGEDDASFNREAEMCAHVYVSGGHVSP</sequence>
<dbReference type="Proteomes" id="UP000314294">
    <property type="component" value="Unassembled WGS sequence"/>
</dbReference>
<evidence type="ECO:0000313" key="2">
    <source>
        <dbReference type="EMBL" id="TNN72026.1"/>
    </source>
</evidence>
<protein>
    <submittedName>
        <fullName evidence="2">Uncharacterized protein</fullName>
    </submittedName>
</protein>
<feature type="compositionally biased region" description="Low complexity" evidence="1">
    <location>
        <begin position="236"/>
        <end position="246"/>
    </location>
</feature>
<dbReference type="AlphaFoldDB" id="A0A4Z2I1S7"/>
<feature type="region of interest" description="Disordered" evidence="1">
    <location>
        <begin position="210"/>
        <end position="246"/>
    </location>
</feature>
<proteinExistence type="predicted"/>